<evidence type="ECO:0000313" key="1">
    <source>
        <dbReference type="EMBL" id="KNC84117.1"/>
    </source>
</evidence>
<sequence length="328" mass="36010">MPNMCADCATICTPSKVTYPHPLDDRARKSSRHWRSINYIPGNKYRRAILVGVGLVVLWYLHSCKLIPPHIASDGGVHSKIAFGTERDVSAGSNLLVDRKTINDSDAILERIDIDTDTEIATANRYNTEHVGMDRDHISGGGTSSEDMKLDDGDAAVEKQKNRKNTQSIDIVADKDDIVIDANRPSLINTSQTTYMQSDNIGGAGKSTFSGRVAADISDGQQRVNTLKSFSSRLSQQGSLEGSDVSLKSIQIQTPEVSLQKTNKQQGFQDEFVREPTDEFVPRANDERLSYVLNSAAGVQGLTADTGLSFIPEYSPESMFYRMTGDQV</sequence>
<organism evidence="1 2">
    <name type="scientific">Sphaeroforma arctica JP610</name>
    <dbReference type="NCBI Taxonomy" id="667725"/>
    <lineage>
        <taxon>Eukaryota</taxon>
        <taxon>Ichthyosporea</taxon>
        <taxon>Ichthyophonida</taxon>
        <taxon>Sphaeroforma</taxon>
    </lineage>
</organism>
<accession>A0A0L0G509</accession>
<proteinExistence type="predicted"/>
<dbReference type="AlphaFoldDB" id="A0A0L0G509"/>
<evidence type="ECO:0000313" key="2">
    <source>
        <dbReference type="Proteomes" id="UP000054560"/>
    </source>
</evidence>
<dbReference type="EMBL" id="KQ241787">
    <property type="protein sequence ID" value="KNC84117.1"/>
    <property type="molecule type" value="Genomic_DNA"/>
</dbReference>
<name>A0A0L0G509_9EUKA</name>
<reference evidence="1 2" key="1">
    <citation type="submission" date="2011-02" db="EMBL/GenBank/DDBJ databases">
        <title>The Genome Sequence of Sphaeroforma arctica JP610.</title>
        <authorList>
            <consortium name="The Broad Institute Genome Sequencing Platform"/>
            <person name="Russ C."/>
            <person name="Cuomo C."/>
            <person name="Young S.K."/>
            <person name="Zeng Q."/>
            <person name="Gargeya S."/>
            <person name="Alvarado L."/>
            <person name="Berlin A."/>
            <person name="Chapman S.B."/>
            <person name="Chen Z."/>
            <person name="Freedman E."/>
            <person name="Gellesch M."/>
            <person name="Goldberg J."/>
            <person name="Griggs A."/>
            <person name="Gujja S."/>
            <person name="Heilman E."/>
            <person name="Heiman D."/>
            <person name="Howarth C."/>
            <person name="Mehta T."/>
            <person name="Neiman D."/>
            <person name="Pearson M."/>
            <person name="Roberts A."/>
            <person name="Saif S."/>
            <person name="Shea T."/>
            <person name="Shenoy N."/>
            <person name="Sisk P."/>
            <person name="Stolte C."/>
            <person name="Sykes S."/>
            <person name="White J."/>
            <person name="Yandava C."/>
            <person name="Burger G."/>
            <person name="Gray M.W."/>
            <person name="Holland P.W.H."/>
            <person name="King N."/>
            <person name="Lang F.B.F."/>
            <person name="Roger A.J."/>
            <person name="Ruiz-Trillo I."/>
            <person name="Haas B."/>
            <person name="Nusbaum C."/>
            <person name="Birren B."/>
        </authorList>
    </citation>
    <scope>NUCLEOTIDE SEQUENCE [LARGE SCALE GENOMIC DNA]</scope>
    <source>
        <strain evidence="1 2">JP610</strain>
    </source>
</reference>
<gene>
    <name evidence="1" type="ORF">SARC_03661</name>
</gene>
<keyword evidence="2" id="KW-1185">Reference proteome</keyword>
<dbReference type="Proteomes" id="UP000054560">
    <property type="component" value="Unassembled WGS sequence"/>
</dbReference>
<protein>
    <submittedName>
        <fullName evidence="1">Uncharacterized protein</fullName>
    </submittedName>
</protein>
<dbReference type="GeneID" id="25904165"/>
<dbReference type="RefSeq" id="XP_014158019.1">
    <property type="nucleotide sequence ID" value="XM_014302544.1"/>
</dbReference>